<dbReference type="GeneID" id="9588698"/>
<accession>D8QA83</accession>
<dbReference type="AlphaFoldDB" id="D8QA83"/>
<evidence type="ECO:0000256" key="6">
    <source>
        <dbReference type="SAM" id="SignalP"/>
    </source>
</evidence>
<dbReference type="OrthoDB" id="3359595at2759"/>
<evidence type="ECO:0000313" key="9">
    <source>
        <dbReference type="Proteomes" id="UP000007431"/>
    </source>
</evidence>
<feature type="transmembrane region" description="Helical" evidence="5">
    <location>
        <begin position="165"/>
        <end position="184"/>
    </location>
</feature>
<dbReference type="VEuPathDB" id="FungiDB:SCHCODRAFT_02669307"/>
<evidence type="ECO:0000256" key="4">
    <source>
        <dbReference type="ARBA" id="ARBA00023136"/>
    </source>
</evidence>
<dbReference type="InParanoid" id="D8QA83"/>
<keyword evidence="6" id="KW-0732">Signal</keyword>
<protein>
    <recommendedName>
        <fullName evidence="7">TM7S3/TM198-like domain-containing protein</fullName>
    </recommendedName>
</protein>
<keyword evidence="4 5" id="KW-0472">Membrane</keyword>
<feature type="transmembrane region" description="Helical" evidence="5">
    <location>
        <begin position="111"/>
        <end position="128"/>
    </location>
</feature>
<keyword evidence="9" id="KW-1185">Reference proteome</keyword>
<dbReference type="EMBL" id="GL377308">
    <property type="protein sequence ID" value="EFI95358.1"/>
    <property type="molecule type" value="Genomic_DNA"/>
</dbReference>
<feature type="transmembrane region" description="Helical" evidence="5">
    <location>
        <begin position="221"/>
        <end position="241"/>
    </location>
</feature>
<feature type="transmembrane region" description="Helical" evidence="5">
    <location>
        <begin position="248"/>
        <end position="268"/>
    </location>
</feature>
<evidence type="ECO:0000256" key="3">
    <source>
        <dbReference type="ARBA" id="ARBA00022989"/>
    </source>
</evidence>
<feature type="transmembrane region" description="Helical" evidence="5">
    <location>
        <begin position="191"/>
        <end position="209"/>
    </location>
</feature>
<comment type="subcellular location">
    <subcellularLocation>
        <location evidence="1">Membrane</location>
        <topology evidence="1">Multi-pass membrane protein</topology>
    </subcellularLocation>
</comment>
<feature type="domain" description="TM7S3/TM198-like" evidence="7">
    <location>
        <begin position="119"/>
        <end position="317"/>
    </location>
</feature>
<evidence type="ECO:0000256" key="5">
    <source>
        <dbReference type="SAM" id="Phobius"/>
    </source>
</evidence>
<dbReference type="OMA" id="FAQHKIF"/>
<evidence type="ECO:0000256" key="1">
    <source>
        <dbReference type="ARBA" id="ARBA00004141"/>
    </source>
</evidence>
<dbReference type="GO" id="GO:0016020">
    <property type="term" value="C:membrane"/>
    <property type="evidence" value="ECO:0007669"/>
    <property type="project" value="UniProtKB-SubCell"/>
</dbReference>
<dbReference type="RefSeq" id="XP_003030261.1">
    <property type="nucleotide sequence ID" value="XM_003030215.1"/>
</dbReference>
<keyword evidence="3 5" id="KW-1133">Transmembrane helix</keyword>
<dbReference type="eggNOG" id="ENOG502SUFN">
    <property type="taxonomic scope" value="Eukaryota"/>
</dbReference>
<dbReference type="KEGG" id="scm:SCHCO_02669307"/>
<evidence type="ECO:0000313" key="8">
    <source>
        <dbReference type="EMBL" id="EFI95358.1"/>
    </source>
</evidence>
<feature type="transmembrane region" description="Helical" evidence="5">
    <location>
        <begin position="135"/>
        <end position="153"/>
    </location>
</feature>
<reference evidence="8 9" key="1">
    <citation type="journal article" date="2010" name="Nat. Biotechnol.">
        <title>Genome sequence of the model mushroom Schizophyllum commune.</title>
        <authorList>
            <person name="Ohm R.A."/>
            <person name="de Jong J.F."/>
            <person name="Lugones L.G."/>
            <person name="Aerts A."/>
            <person name="Kothe E."/>
            <person name="Stajich J.E."/>
            <person name="de Vries R.P."/>
            <person name="Record E."/>
            <person name="Levasseur A."/>
            <person name="Baker S.E."/>
            <person name="Bartholomew K.A."/>
            <person name="Coutinho P.M."/>
            <person name="Erdmann S."/>
            <person name="Fowler T.J."/>
            <person name="Gathman A.C."/>
            <person name="Lombard V."/>
            <person name="Henrissat B."/>
            <person name="Knabe N."/>
            <person name="Kuees U."/>
            <person name="Lilly W.W."/>
            <person name="Lindquist E."/>
            <person name="Lucas S."/>
            <person name="Magnuson J.K."/>
            <person name="Piumi F."/>
            <person name="Raudaskoski M."/>
            <person name="Salamov A."/>
            <person name="Schmutz J."/>
            <person name="Schwarze F.W.M.R."/>
            <person name="vanKuyk P.A."/>
            <person name="Horton J.S."/>
            <person name="Grigoriev I.V."/>
            <person name="Woesten H.A.B."/>
        </authorList>
    </citation>
    <scope>NUCLEOTIDE SEQUENCE [LARGE SCALE GENOMIC DNA]</scope>
    <source>
        <strain evidence="9">H4-8 / FGSC 9210</strain>
    </source>
</reference>
<dbReference type="InterPro" id="IPR025256">
    <property type="entry name" value="TM7S3/TM198-like_dom"/>
</dbReference>
<evidence type="ECO:0000259" key="7">
    <source>
        <dbReference type="Pfam" id="PF13886"/>
    </source>
</evidence>
<feature type="non-terminal residue" evidence="8">
    <location>
        <position position="379"/>
    </location>
</feature>
<dbReference type="Proteomes" id="UP000007431">
    <property type="component" value="Unassembled WGS sequence"/>
</dbReference>
<name>D8QA83_SCHCM</name>
<organism evidence="9">
    <name type="scientific">Schizophyllum commune (strain H4-8 / FGSC 9210)</name>
    <name type="common">Split gill fungus</name>
    <dbReference type="NCBI Taxonomy" id="578458"/>
    <lineage>
        <taxon>Eukaryota</taxon>
        <taxon>Fungi</taxon>
        <taxon>Dikarya</taxon>
        <taxon>Basidiomycota</taxon>
        <taxon>Agaricomycotina</taxon>
        <taxon>Agaricomycetes</taxon>
        <taxon>Agaricomycetidae</taxon>
        <taxon>Agaricales</taxon>
        <taxon>Schizophyllaceae</taxon>
        <taxon>Schizophyllum</taxon>
    </lineage>
</organism>
<dbReference type="Pfam" id="PF13886">
    <property type="entry name" value="TM7S3_TM198"/>
    <property type="match status" value="1"/>
</dbReference>
<keyword evidence="2 5" id="KW-0812">Transmembrane</keyword>
<feature type="chain" id="PRO_5003120710" description="TM7S3/TM198-like domain-containing protein" evidence="6">
    <location>
        <begin position="24"/>
        <end position="379"/>
    </location>
</feature>
<feature type="signal peptide" evidence="6">
    <location>
        <begin position="1"/>
        <end position="23"/>
    </location>
</feature>
<dbReference type="HOGENOM" id="CLU_060789_0_0_1"/>
<proteinExistence type="predicted"/>
<sequence>MAAGAPLTLLLLTIILCLSAVNALYIPVDGCRPPLALAPRSVRANVLLAHAPLLPAPFLPRDSLVPHAPYLARDAKVVNTTAGLQVVDGEGNTVAQGSASDGGGSGRDVSAIIWMGGTLAVGVPLLLAGIRGWRLTTGAGIGVSAAVLSWAAFINTLNDEGLPDLVLTAIVGGFFLLGFILGLFNFARGAAIGLIGMAGGLAFGVRIAIIKEGLLFPVDSLYAINWVVAGIFGAAGGLLVIWKQRAGLLLGCASIGSFLTGLGVDLILNKQDGIGRGLILLFDRNSAHLVDLADGYHPTLRTRIIIYASLGATPVLAFAQHRIFRHPFSRKSVPDDSALQVDYRDSVVEKWRMTTGSWLHSLWDGSGSKTANPNRFTVN</sequence>
<gene>
    <name evidence="8" type="ORF">SCHCODRAFT_110830</name>
</gene>
<evidence type="ECO:0000256" key="2">
    <source>
        <dbReference type="ARBA" id="ARBA00022692"/>
    </source>
</evidence>